<gene>
    <name evidence="1" type="ORF">D7V93_00690</name>
</gene>
<accession>A0A3A8QK17</accession>
<reference evidence="2" key="1">
    <citation type="submission" date="2018-09" db="EMBL/GenBank/DDBJ databases">
        <authorList>
            <person name="Livingstone P.G."/>
            <person name="Whitworth D.E."/>
        </authorList>
    </citation>
    <scope>NUCLEOTIDE SEQUENCE [LARGE SCALE GENOMIC DNA]</scope>
    <source>
        <strain evidence="2">CA051B</strain>
    </source>
</reference>
<comment type="caution">
    <text evidence="1">The sequence shown here is derived from an EMBL/GenBank/DDBJ whole genome shotgun (WGS) entry which is preliminary data.</text>
</comment>
<evidence type="ECO:0000313" key="2">
    <source>
        <dbReference type="Proteomes" id="UP000272888"/>
    </source>
</evidence>
<proteinExistence type="predicted"/>
<dbReference type="Pfam" id="PF21813">
    <property type="entry name" value="DUF6882"/>
    <property type="match status" value="1"/>
</dbReference>
<dbReference type="Proteomes" id="UP000272888">
    <property type="component" value="Unassembled WGS sequence"/>
</dbReference>
<keyword evidence="2" id="KW-1185">Reference proteome</keyword>
<dbReference type="AlphaFoldDB" id="A0A3A8QK17"/>
<organism evidence="1 2">
    <name type="scientific">Corallococcus llansteffanensis</name>
    <dbReference type="NCBI Taxonomy" id="2316731"/>
    <lineage>
        <taxon>Bacteria</taxon>
        <taxon>Pseudomonadati</taxon>
        <taxon>Myxococcota</taxon>
        <taxon>Myxococcia</taxon>
        <taxon>Myxococcales</taxon>
        <taxon>Cystobacterineae</taxon>
        <taxon>Myxococcaceae</taxon>
        <taxon>Corallococcus</taxon>
    </lineage>
</organism>
<dbReference type="EMBL" id="RAWB01000003">
    <property type="protein sequence ID" value="RKH68917.1"/>
    <property type="molecule type" value="Genomic_DNA"/>
</dbReference>
<name>A0A3A8QK17_9BACT</name>
<dbReference type="RefSeq" id="WP_120641468.1">
    <property type="nucleotide sequence ID" value="NZ_RAWB01000003.1"/>
</dbReference>
<evidence type="ECO:0000313" key="1">
    <source>
        <dbReference type="EMBL" id="RKH68917.1"/>
    </source>
</evidence>
<sequence length="225" mass="24964">MELSHLFEQHVFTSLEKQHKLFRMTGSSAWGMDLQAGQLSFQGTPYQFQVSLLGTQSDSSGTWLWAWANDALNAPRRVVDAAYGLQGYGEDHGIELLTERSFEVRRADGYVLSLLAVGLHDYSAFYRCPYPGGAAFIVLDDSRIDEKPGFDLLGLSTQVTNIMKFYEFNHRNALMAYLTARELKHSVEGEEVRFQLAEGDEGVASFDAAGRLTRLTGKALGGHGS</sequence>
<dbReference type="InterPro" id="IPR049249">
    <property type="entry name" value="DUF6882"/>
</dbReference>
<protein>
    <submittedName>
        <fullName evidence="1">Uncharacterized protein</fullName>
    </submittedName>
</protein>